<dbReference type="InterPro" id="IPR036249">
    <property type="entry name" value="Thioredoxin-like_sf"/>
</dbReference>
<dbReference type="Pfam" id="PF13409">
    <property type="entry name" value="GST_N_2"/>
    <property type="match status" value="1"/>
</dbReference>
<dbReference type="PANTHER" id="PTHR44051:SF2">
    <property type="entry name" value="HYPOTHETICAL GLUTATHIONE S-TRANSFERASE LIKE PROTEIN"/>
    <property type="match status" value="1"/>
</dbReference>
<dbReference type="Pfam" id="PF00043">
    <property type="entry name" value="GST_C"/>
    <property type="match status" value="1"/>
</dbReference>
<dbReference type="OrthoDB" id="9810080at2"/>
<sequence length="203" mass="21998">MTAKIRLHGVPLSGHTHKVELFLRLLGLEFEYVNAPRETWSSEAFTRLNPLRQIPVLEDGDLVLADSNAILVYLAKRYDAEGGWLPADAVGAAQVQRWLSISAGEIRFGPATARVIKLMGRPGDLEAAQAIARTLLGVMEQRLTAADWLATDRITLADIACYPYLACAPEGGVDLSPYPAVRAWLARVEAQPGVKPMPSAVAA</sequence>
<feature type="domain" description="GST C-terminal" evidence="2">
    <location>
        <begin position="88"/>
        <end position="203"/>
    </location>
</feature>
<dbReference type="SUPFAM" id="SSF52833">
    <property type="entry name" value="Thioredoxin-like"/>
    <property type="match status" value="1"/>
</dbReference>
<feature type="domain" description="GST N-terminal" evidence="1">
    <location>
        <begin position="3"/>
        <end position="82"/>
    </location>
</feature>
<accession>A0A328BCX6</accession>
<dbReference type="RefSeq" id="WP_111276678.1">
    <property type="nucleotide sequence ID" value="NZ_QFYS01000006.1"/>
</dbReference>
<dbReference type="SFLD" id="SFLDS00019">
    <property type="entry name" value="Glutathione_Transferase_(cytos"/>
    <property type="match status" value="1"/>
</dbReference>
<dbReference type="EMBL" id="QFYS01000006">
    <property type="protein sequence ID" value="RAK64291.1"/>
    <property type="molecule type" value="Genomic_DNA"/>
</dbReference>
<comment type="caution">
    <text evidence="3">The sequence shown here is derived from an EMBL/GenBank/DDBJ whole genome shotgun (WGS) entry which is preliminary data.</text>
</comment>
<proteinExistence type="predicted"/>
<evidence type="ECO:0000313" key="3">
    <source>
        <dbReference type="EMBL" id="RAK64291.1"/>
    </source>
</evidence>
<dbReference type="PROSITE" id="PS50404">
    <property type="entry name" value="GST_NTER"/>
    <property type="match status" value="1"/>
</dbReference>
<dbReference type="PROSITE" id="PS50405">
    <property type="entry name" value="GST_CTER"/>
    <property type="match status" value="1"/>
</dbReference>
<dbReference type="InterPro" id="IPR036282">
    <property type="entry name" value="Glutathione-S-Trfase_C_sf"/>
</dbReference>
<gene>
    <name evidence="3" type="ORF">DJ019_14025</name>
</gene>
<dbReference type="SFLD" id="SFLDG01151">
    <property type="entry name" value="Main.2:_Nu-like"/>
    <property type="match status" value="1"/>
</dbReference>
<evidence type="ECO:0000313" key="4">
    <source>
        <dbReference type="Proteomes" id="UP000249524"/>
    </source>
</evidence>
<dbReference type="GO" id="GO:0016740">
    <property type="term" value="F:transferase activity"/>
    <property type="evidence" value="ECO:0007669"/>
    <property type="project" value="UniProtKB-KW"/>
</dbReference>
<keyword evidence="4" id="KW-1185">Reference proteome</keyword>
<dbReference type="InterPro" id="IPR004046">
    <property type="entry name" value="GST_C"/>
</dbReference>
<dbReference type="SUPFAM" id="SSF47616">
    <property type="entry name" value="GST C-terminal domain-like"/>
    <property type="match status" value="1"/>
</dbReference>
<dbReference type="InterPro" id="IPR010987">
    <property type="entry name" value="Glutathione-S-Trfase_C-like"/>
</dbReference>
<name>A0A328BCX6_9CAUL</name>
<dbReference type="Gene3D" id="1.20.1050.10">
    <property type="match status" value="1"/>
</dbReference>
<evidence type="ECO:0000259" key="1">
    <source>
        <dbReference type="PROSITE" id="PS50404"/>
    </source>
</evidence>
<dbReference type="AlphaFoldDB" id="A0A328BCX6"/>
<protein>
    <submittedName>
        <fullName evidence="3">Glutathione S-transferase</fullName>
    </submittedName>
</protein>
<dbReference type="Proteomes" id="UP000249524">
    <property type="component" value="Unassembled WGS sequence"/>
</dbReference>
<keyword evidence="3" id="KW-0808">Transferase</keyword>
<evidence type="ECO:0000259" key="2">
    <source>
        <dbReference type="PROSITE" id="PS50405"/>
    </source>
</evidence>
<dbReference type="InterPro" id="IPR040079">
    <property type="entry name" value="Glutathione_S-Trfase"/>
</dbReference>
<dbReference type="InterPro" id="IPR004045">
    <property type="entry name" value="Glutathione_S-Trfase_N"/>
</dbReference>
<reference evidence="3 4" key="1">
    <citation type="submission" date="2018-05" db="EMBL/GenBank/DDBJ databases">
        <authorList>
            <person name="Lanie J.A."/>
            <person name="Ng W.-L."/>
            <person name="Kazmierczak K.M."/>
            <person name="Andrzejewski T.M."/>
            <person name="Davidsen T.M."/>
            <person name="Wayne K.J."/>
            <person name="Tettelin H."/>
            <person name="Glass J.I."/>
            <person name="Rusch D."/>
            <person name="Podicherti R."/>
            <person name="Tsui H.-C.T."/>
            <person name="Winkler M.E."/>
        </authorList>
    </citation>
    <scope>NUCLEOTIDE SEQUENCE [LARGE SCALE GENOMIC DNA]</scope>
    <source>
        <strain evidence="3 4">BUT-10</strain>
    </source>
</reference>
<dbReference type="PANTHER" id="PTHR44051">
    <property type="entry name" value="GLUTATHIONE S-TRANSFERASE-RELATED"/>
    <property type="match status" value="1"/>
</dbReference>
<dbReference type="SFLD" id="SFLDG00358">
    <property type="entry name" value="Main_(cytGST)"/>
    <property type="match status" value="1"/>
</dbReference>
<dbReference type="Gene3D" id="3.40.30.10">
    <property type="entry name" value="Glutaredoxin"/>
    <property type="match status" value="1"/>
</dbReference>
<organism evidence="3 4">
    <name type="scientific">Phenylobacterium kunshanense</name>
    <dbReference type="NCBI Taxonomy" id="1445034"/>
    <lineage>
        <taxon>Bacteria</taxon>
        <taxon>Pseudomonadati</taxon>
        <taxon>Pseudomonadota</taxon>
        <taxon>Alphaproteobacteria</taxon>
        <taxon>Caulobacterales</taxon>
        <taxon>Caulobacteraceae</taxon>
        <taxon>Phenylobacterium</taxon>
    </lineage>
</organism>
<dbReference type="CDD" id="cd03206">
    <property type="entry name" value="GST_C_7"/>
    <property type="match status" value="1"/>
</dbReference>